<dbReference type="Gene3D" id="3.30.420.10">
    <property type="entry name" value="Ribonuclease H-like superfamily/Ribonuclease H"/>
    <property type="match status" value="1"/>
</dbReference>
<dbReference type="InParanoid" id="A0A671TSA3"/>
<dbReference type="InterPro" id="IPR041588">
    <property type="entry name" value="Integrase_H2C2"/>
</dbReference>
<evidence type="ECO:0000313" key="17">
    <source>
        <dbReference type="Proteomes" id="UP000472265"/>
    </source>
</evidence>
<keyword evidence="10" id="KW-0229">DNA integration</keyword>
<evidence type="ECO:0000256" key="13">
    <source>
        <dbReference type="ARBA" id="ARBA00039658"/>
    </source>
</evidence>
<keyword evidence="5" id="KW-0540">Nuclease</keyword>
<reference evidence="16" key="3">
    <citation type="submission" date="2025-09" db="UniProtKB">
        <authorList>
            <consortium name="Ensembl"/>
        </authorList>
    </citation>
    <scope>IDENTIFICATION</scope>
</reference>
<evidence type="ECO:0000313" key="16">
    <source>
        <dbReference type="Ensembl" id="ENSSAUP00010004894.1"/>
    </source>
</evidence>
<dbReference type="FunFam" id="1.10.340.70:FF:000001">
    <property type="entry name" value="Retrovirus-related Pol polyprotein from transposon gypsy-like Protein"/>
    <property type="match status" value="1"/>
</dbReference>
<dbReference type="InterPro" id="IPR036397">
    <property type="entry name" value="RNaseH_sf"/>
</dbReference>
<keyword evidence="4" id="KW-0548">Nucleotidyltransferase</keyword>
<dbReference type="InterPro" id="IPR000477">
    <property type="entry name" value="RT_dom"/>
</dbReference>
<dbReference type="PANTHER" id="PTHR37984">
    <property type="entry name" value="PROTEIN CBG26694"/>
    <property type="match status" value="1"/>
</dbReference>
<dbReference type="OMA" id="FCWEESA"/>
<keyword evidence="7" id="KW-0378">Hydrolase</keyword>
<sequence length="890" mass="100091">MPGGAKRPGSSVKRGALVSRTSSSSARVQVKGMLHQSQQTIPVQALVDSGADDNFIDSNLVERHGLLVTELEGPKEVLALDSRQLDVVTHKTEPLKLTLSGNHQEYIELYVITSPLTPIVLGLPWLKKHNPHIDWTKATIRSWSNPCHAHCLHSATPERSPSAPERSEEIDLTNVPGEYHDLREVFSKDQALSLPPHRPYDCAIDLLPGSPLPTKRLYNLCKPEKEAMETYINNSLAAGLIRPSSSPVGAGFFFVEKKDNTLRPCIDYTGLNDITVKNKYPLPLIDSAFGPLHGAKIFSKLDLRNAYHLTRIREGDEWKTAFNTHLGHFEYLVMPLGLTNTPAVFQALVNDVLRDLLNRVVFVYLDDILIFSRTYEEHVSHVREVLRRLMENKLFVKAEKCEFHVITVHFLGYIVEKGQLRPDPTKVKAVENWPTPTTRKQLQRFLGFANYYRRFIRNYSRIAAPLTQLTSLKQAYEWAPAAQTSFNELKSMFTNAPVLIHPDPDLQFVVEVDASDSGVGAVLSQRSPADQKLRPCAFFSRRLTPAERNYDVGNRELLAVVLALQEWRHWLEGAVHPFIVWSDHKNLSYLRSARRLNSRQARWALFLGRFNFTLTYRPGPKILKPDALSRQFAPADEKPETETILPPSCVVGAVRWEVERVVEEALQVHPAPDGCPPERLFVPPPARAPVLQWGHSSKLACHPGIHRTLSLIRQRFWWPSMATDTRKFIAACSVCARNKPSHRPPAGLLQPLPIPPRPWSHIAVDFVTGLPPSEGNNTILTVVDRFSKAVHFIPLPKLPTALETANLLVQHVFRLHGIPQDIVLDRGPQFTSRVWAAFCRALGASVSLISGYHPQSNGQTERANQGLESSLRCVASRLPASWSTHLPWGE</sequence>
<dbReference type="GO" id="GO:0015074">
    <property type="term" value="P:DNA integration"/>
    <property type="evidence" value="ECO:0007669"/>
    <property type="project" value="UniProtKB-KW"/>
</dbReference>
<dbReference type="InterPro" id="IPR001969">
    <property type="entry name" value="Aspartic_peptidase_AS"/>
</dbReference>
<dbReference type="Pfam" id="PF17919">
    <property type="entry name" value="RT_RNaseH_2"/>
    <property type="match status" value="1"/>
</dbReference>
<dbReference type="GO" id="GO:0004523">
    <property type="term" value="F:RNA-DNA hybrid ribonuclease activity"/>
    <property type="evidence" value="ECO:0007669"/>
    <property type="project" value="UniProtKB-EC"/>
</dbReference>
<dbReference type="Gene3D" id="3.10.10.10">
    <property type="entry name" value="HIV Type 1 Reverse Transcriptase, subunit A, domain 1"/>
    <property type="match status" value="1"/>
</dbReference>
<feature type="domain" description="Reverse transcriptase" evidence="14">
    <location>
        <begin position="236"/>
        <end position="415"/>
    </location>
</feature>
<dbReference type="InterPro" id="IPR043128">
    <property type="entry name" value="Rev_trsase/Diguanyl_cyclase"/>
</dbReference>
<reference evidence="16" key="1">
    <citation type="submission" date="2021-04" db="EMBL/GenBank/DDBJ databases">
        <authorList>
            <consortium name="Wellcome Sanger Institute Data Sharing"/>
        </authorList>
    </citation>
    <scope>NUCLEOTIDE SEQUENCE [LARGE SCALE GENOMIC DNA]</scope>
</reference>
<dbReference type="Pfam" id="PF17921">
    <property type="entry name" value="Integrase_H2C2"/>
    <property type="match status" value="1"/>
</dbReference>
<evidence type="ECO:0000256" key="2">
    <source>
        <dbReference type="ARBA" id="ARBA00012180"/>
    </source>
</evidence>
<dbReference type="InterPro" id="IPR043502">
    <property type="entry name" value="DNA/RNA_pol_sf"/>
</dbReference>
<evidence type="ECO:0000256" key="6">
    <source>
        <dbReference type="ARBA" id="ARBA00022759"/>
    </source>
</evidence>
<protein>
    <recommendedName>
        <fullName evidence="13">Gypsy retrotransposon integrase-like protein 1</fullName>
        <ecNumber evidence="2">3.1.26.4</ecNumber>
    </recommendedName>
</protein>
<evidence type="ECO:0000256" key="5">
    <source>
        <dbReference type="ARBA" id="ARBA00022722"/>
    </source>
</evidence>
<evidence type="ECO:0000259" key="14">
    <source>
        <dbReference type="PROSITE" id="PS50878"/>
    </source>
</evidence>
<dbReference type="Gene3D" id="2.40.70.10">
    <property type="entry name" value="Acid Proteases"/>
    <property type="match status" value="1"/>
</dbReference>
<dbReference type="Pfam" id="PF00665">
    <property type="entry name" value="rve"/>
    <property type="match status" value="1"/>
</dbReference>
<evidence type="ECO:0000256" key="11">
    <source>
        <dbReference type="ARBA" id="ARBA00022918"/>
    </source>
</evidence>
<dbReference type="FunFam" id="3.30.70.270:FF:000020">
    <property type="entry name" value="Transposon Tf2-6 polyprotein-like Protein"/>
    <property type="match status" value="1"/>
</dbReference>
<dbReference type="InterPro" id="IPR012337">
    <property type="entry name" value="RNaseH-like_sf"/>
</dbReference>
<dbReference type="SUPFAM" id="SSF56672">
    <property type="entry name" value="DNA/RNA polymerases"/>
    <property type="match status" value="1"/>
</dbReference>
<evidence type="ECO:0000256" key="10">
    <source>
        <dbReference type="ARBA" id="ARBA00022908"/>
    </source>
</evidence>
<keyword evidence="9" id="KW-0694">RNA-binding</keyword>
<dbReference type="GeneTree" id="ENSGT01060000248608"/>
<dbReference type="FunFam" id="3.10.20.370:FF:000003">
    <property type="entry name" value="Transposon Tf2-6 polyprotein"/>
    <property type="match status" value="1"/>
</dbReference>
<name>A0A671TSA3_SPAAU</name>
<dbReference type="SUPFAM" id="SSF50630">
    <property type="entry name" value="Acid proteases"/>
    <property type="match status" value="1"/>
</dbReference>
<dbReference type="CDD" id="cd09274">
    <property type="entry name" value="RNase_HI_RT_Ty3"/>
    <property type="match status" value="1"/>
</dbReference>
<evidence type="ECO:0000256" key="12">
    <source>
        <dbReference type="ARBA" id="ARBA00023268"/>
    </source>
</evidence>
<dbReference type="GO" id="GO:0006508">
    <property type="term" value="P:proteolysis"/>
    <property type="evidence" value="ECO:0007669"/>
    <property type="project" value="InterPro"/>
</dbReference>
<dbReference type="SUPFAM" id="SSF53098">
    <property type="entry name" value="Ribonuclease H-like"/>
    <property type="match status" value="1"/>
</dbReference>
<dbReference type="PROSITE" id="PS50994">
    <property type="entry name" value="INTEGRASE"/>
    <property type="match status" value="1"/>
</dbReference>
<organism evidence="16 17">
    <name type="scientific">Sparus aurata</name>
    <name type="common">Gilthead sea bream</name>
    <dbReference type="NCBI Taxonomy" id="8175"/>
    <lineage>
        <taxon>Eukaryota</taxon>
        <taxon>Metazoa</taxon>
        <taxon>Chordata</taxon>
        <taxon>Craniata</taxon>
        <taxon>Vertebrata</taxon>
        <taxon>Euteleostomi</taxon>
        <taxon>Actinopterygii</taxon>
        <taxon>Neopterygii</taxon>
        <taxon>Teleostei</taxon>
        <taxon>Neoteleostei</taxon>
        <taxon>Acanthomorphata</taxon>
        <taxon>Eupercaria</taxon>
        <taxon>Spariformes</taxon>
        <taxon>Sparidae</taxon>
        <taxon>Sparus</taxon>
    </lineage>
</organism>
<evidence type="ECO:0000256" key="7">
    <source>
        <dbReference type="ARBA" id="ARBA00022801"/>
    </source>
</evidence>
<dbReference type="AlphaFoldDB" id="A0A671TSA3"/>
<keyword evidence="8" id="KW-0460">Magnesium</keyword>
<dbReference type="Gene3D" id="1.10.340.70">
    <property type="match status" value="1"/>
</dbReference>
<evidence type="ECO:0000256" key="3">
    <source>
        <dbReference type="ARBA" id="ARBA00022679"/>
    </source>
</evidence>
<dbReference type="GO" id="GO:0003964">
    <property type="term" value="F:RNA-directed DNA polymerase activity"/>
    <property type="evidence" value="ECO:0007669"/>
    <property type="project" value="UniProtKB-KW"/>
</dbReference>
<evidence type="ECO:0000256" key="9">
    <source>
        <dbReference type="ARBA" id="ARBA00022884"/>
    </source>
</evidence>
<dbReference type="CDD" id="cd01647">
    <property type="entry name" value="RT_LTR"/>
    <property type="match status" value="1"/>
</dbReference>
<dbReference type="Gene3D" id="3.30.70.270">
    <property type="match status" value="2"/>
</dbReference>
<dbReference type="Ensembl" id="ENSSAUT00010005278.1">
    <property type="protein sequence ID" value="ENSSAUP00010004894.1"/>
    <property type="gene ID" value="ENSSAUG00010002488.1"/>
</dbReference>
<evidence type="ECO:0000256" key="1">
    <source>
        <dbReference type="ARBA" id="ARBA00010879"/>
    </source>
</evidence>
<proteinExistence type="inferred from homology"/>
<dbReference type="EC" id="3.1.26.4" evidence="2"/>
<dbReference type="Pfam" id="PF08284">
    <property type="entry name" value="RVP_2"/>
    <property type="match status" value="1"/>
</dbReference>
<reference evidence="16" key="2">
    <citation type="submission" date="2025-08" db="UniProtKB">
        <authorList>
            <consortium name="Ensembl"/>
        </authorList>
    </citation>
    <scope>IDENTIFICATION</scope>
</reference>
<dbReference type="CDD" id="cd00303">
    <property type="entry name" value="retropepsin_like"/>
    <property type="match status" value="1"/>
</dbReference>
<keyword evidence="11" id="KW-0695">RNA-directed DNA polymerase</keyword>
<keyword evidence="6" id="KW-0255">Endonuclease</keyword>
<keyword evidence="3" id="KW-0808">Transferase</keyword>
<dbReference type="PROSITE" id="PS00141">
    <property type="entry name" value="ASP_PROTEASE"/>
    <property type="match status" value="1"/>
</dbReference>
<dbReference type="Proteomes" id="UP000472265">
    <property type="component" value="Chromosome 13"/>
</dbReference>
<feature type="domain" description="Integrase catalytic" evidence="15">
    <location>
        <begin position="754"/>
        <end position="890"/>
    </location>
</feature>
<dbReference type="GO" id="GO:0003723">
    <property type="term" value="F:RNA binding"/>
    <property type="evidence" value="ECO:0007669"/>
    <property type="project" value="UniProtKB-KW"/>
</dbReference>
<accession>A0A671TSA3</accession>
<comment type="similarity">
    <text evidence="1">Belongs to the beta type-B retroviral polymerase family. HERV class-II K(HML-2) pol subfamily.</text>
</comment>
<dbReference type="Pfam" id="PF00078">
    <property type="entry name" value="RVT_1"/>
    <property type="match status" value="1"/>
</dbReference>
<keyword evidence="12" id="KW-0511">Multifunctional enzyme</keyword>
<dbReference type="InterPro" id="IPR041577">
    <property type="entry name" value="RT_RNaseH_2"/>
</dbReference>
<dbReference type="PROSITE" id="PS50878">
    <property type="entry name" value="RT_POL"/>
    <property type="match status" value="1"/>
</dbReference>
<evidence type="ECO:0000259" key="15">
    <source>
        <dbReference type="PROSITE" id="PS50994"/>
    </source>
</evidence>
<evidence type="ECO:0000256" key="4">
    <source>
        <dbReference type="ARBA" id="ARBA00022695"/>
    </source>
</evidence>
<dbReference type="InterPro" id="IPR001584">
    <property type="entry name" value="Integrase_cat-core"/>
</dbReference>
<evidence type="ECO:0000256" key="8">
    <source>
        <dbReference type="ARBA" id="ARBA00022842"/>
    </source>
</evidence>
<dbReference type="GO" id="GO:0004190">
    <property type="term" value="F:aspartic-type endopeptidase activity"/>
    <property type="evidence" value="ECO:0007669"/>
    <property type="project" value="InterPro"/>
</dbReference>
<dbReference type="InterPro" id="IPR021109">
    <property type="entry name" value="Peptidase_aspartic_dom_sf"/>
</dbReference>
<dbReference type="PANTHER" id="PTHR37984:SF5">
    <property type="entry name" value="PROTEIN NYNRIN-LIKE"/>
    <property type="match status" value="1"/>
</dbReference>
<keyword evidence="17" id="KW-1185">Reference proteome</keyword>
<dbReference type="InterPro" id="IPR050951">
    <property type="entry name" value="Retrovirus_Pol_polyprotein"/>
</dbReference>